<dbReference type="STRING" id="1797471.A3A71_01100"/>
<comment type="caution">
    <text evidence="3">The sequence shown here is derived from an EMBL/GenBank/DDBJ whole genome shotgun (WGS) entry which is preliminary data.</text>
</comment>
<gene>
    <name evidence="3" type="ORF">A3A71_01100</name>
</gene>
<accession>A0A1F5EB71</accession>
<evidence type="ECO:0000256" key="1">
    <source>
        <dbReference type="ARBA" id="ARBA00010206"/>
    </source>
</evidence>
<name>A0A1F5EB71_9BACT</name>
<dbReference type="Proteomes" id="UP000177481">
    <property type="component" value="Unassembled WGS sequence"/>
</dbReference>
<dbReference type="AlphaFoldDB" id="A0A1F5EB71"/>
<evidence type="ECO:0000313" key="4">
    <source>
        <dbReference type="Proteomes" id="UP000177481"/>
    </source>
</evidence>
<evidence type="ECO:0008006" key="5">
    <source>
        <dbReference type="Google" id="ProtNLM"/>
    </source>
</evidence>
<reference evidence="3 4" key="1">
    <citation type="journal article" date="2016" name="Nat. Commun.">
        <title>Thousands of microbial genomes shed light on interconnected biogeochemical processes in an aquifer system.</title>
        <authorList>
            <person name="Anantharaman K."/>
            <person name="Brown C.T."/>
            <person name="Hug L.A."/>
            <person name="Sharon I."/>
            <person name="Castelle C.J."/>
            <person name="Probst A.J."/>
            <person name="Thomas B.C."/>
            <person name="Singh A."/>
            <person name="Wilkins M.J."/>
            <person name="Karaoz U."/>
            <person name="Brodie E.L."/>
            <person name="Williams K.H."/>
            <person name="Hubbard S.S."/>
            <person name="Banfield J.F."/>
        </authorList>
    </citation>
    <scope>NUCLEOTIDE SEQUENCE [LARGE SCALE GENOMIC DNA]</scope>
</reference>
<dbReference type="Gene3D" id="1.10.3930.10">
    <property type="entry name" value="Arginine deiminase"/>
    <property type="match status" value="1"/>
</dbReference>
<proteinExistence type="inferred from homology"/>
<evidence type="ECO:0000313" key="3">
    <source>
        <dbReference type="EMBL" id="OGD64635.1"/>
    </source>
</evidence>
<comment type="similarity">
    <text evidence="1">Belongs to the arginine deiminase family.</text>
</comment>
<protein>
    <recommendedName>
        <fullName evidence="5">Arginine deiminase</fullName>
    </recommendedName>
</protein>
<dbReference type="SUPFAM" id="SSF55909">
    <property type="entry name" value="Pentein"/>
    <property type="match status" value="1"/>
</dbReference>
<dbReference type="PRINTS" id="PR01466">
    <property type="entry name" value="ARGDEIMINASE"/>
</dbReference>
<keyword evidence="2" id="KW-0378">Hydrolase</keyword>
<dbReference type="GO" id="GO:0016990">
    <property type="term" value="F:arginine deiminase activity"/>
    <property type="evidence" value="ECO:0007669"/>
    <property type="project" value="InterPro"/>
</dbReference>
<evidence type="ECO:0000256" key="2">
    <source>
        <dbReference type="ARBA" id="ARBA00022801"/>
    </source>
</evidence>
<dbReference type="EMBL" id="MEZX01000002">
    <property type="protein sequence ID" value="OGD64635.1"/>
    <property type="molecule type" value="Genomic_DNA"/>
</dbReference>
<dbReference type="Pfam" id="PF02274">
    <property type="entry name" value="ADI"/>
    <property type="match status" value="1"/>
</dbReference>
<dbReference type="PANTHER" id="PTHR47271">
    <property type="entry name" value="ARGININE DEIMINASE"/>
    <property type="match status" value="1"/>
</dbReference>
<dbReference type="InterPro" id="IPR003876">
    <property type="entry name" value="Arg_deiminase"/>
</dbReference>
<dbReference type="GO" id="GO:0019546">
    <property type="term" value="P:L-arginine deiminase pathway"/>
    <property type="evidence" value="ECO:0007669"/>
    <property type="project" value="TreeGrafter"/>
</dbReference>
<sequence>MMKPNVYSDVSRMTDVIVSRPDKAMFHVTSENFKEYLFDDLVDEQRAGGEHDVFTDLMRHCGINVHDVHQLLISVLSGRNRTKAAKMILEGSGLTYCKRLKKVSAETLAEVLITGCLPDEDVPQIVPLCNLTFTRDSHFVIGNRVFIANPKHNVRKREALIYRAIYTFHDQFRQPNLTSMLGDDWSIEGGDVMILSREVAVIGGVHRTHSRAAEKLSEILFHEMGFKAVFRVSFEVDGRDKMHLDTTFTMIDHGLCLVHAPVMLGRSAGVETSVLRCNTHNEALMWDRVPTLLDGLKSVGLELEPVICGGEHPTRQNREQWWDGCNTLALAPGVITIYDRCEATIRELEKAGFRVVNAADVKSPEDLDGKMVILMPSNELPKARGGWHCMAMSWWRD</sequence>
<organism evidence="3 4">
    <name type="scientific">Candidatus Berkelbacteria bacterium RIFCSPLOWO2_01_FULL_50_28</name>
    <dbReference type="NCBI Taxonomy" id="1797471"/>
    <lineage>
        <taxon>Bacteria</taxon>
        <taxon>Candidatus Berkelbacteria</taxon>
    </lineage>
</organism>
<dbReference type="Gene3D" id="3.75.10.10">
    <property type="entry name" value="L-arginine/glycine Amidinotransferase, Chain A"/>
    <property type="match status" value="1"/>
</dbReference>
<dbReference type="PANTHER" id="PTHR47271:SF2">
    <property type="entry name" value="ARGININE DEIMINASE"/>
    <property type="match status" value="1"/>
</dbReference>